<feature type="signal peptide" evidence="1">
    <location>
        <begin position="1"/>
        <end position="31"/>
    </location>
</feature>
<dbReference type="AlphaFoldDB" id="A0A2W5HQ77"/>
<evidence type="ECO:0000256" key="1">
    <source>
        <dbReference type="SAM" id="SignalP"/>
    </source>
</evidence>
<name>A0A2W5HQ77_9BACT</name>
<accession>A0A2W5HQ77</accession>
<evidence type="ECO:0000313" key="2">
    <source>
        <dbReference type="EMBL" id="PZP55889.1"/>
    </source>
</evidence>
<keyword evidence="1" id="KW-0732">Signal</keyword>
<organism evidence="2 3">
    <name type="scientific">Micavibrio aeruginosavorus</name>
    <dbReference type="NCBI Taxonomy" id="349221"/>
    <lineage>
        <taxon>Bacteria</taxon>
        <taxon>Pseudomonadati</taxon>
        <taxon>Bdellovibrionota</taxon>
        <taxon>Bdellovibrionia</taxon>
        <taxon>Bdellovibrionales</taxon>
        <taxon>Pseudobdellovibrionaceae</taxon>
        <taxon>Micavibrio</taxon>
    </lineage>
</organism>
<comment type="caution">
    <text evidence="2">The sequence shown here is derived from an EMBL/GenBank/DDBJ whole genome shotgun (WGS) entry which is preliminary data.</text>
</comment>
<reference evidence="2 3" key="1">
    <citation type="submission" date="2017-08" db="EMBL/GenBank/DDBJ databases">
        <title>Infants hospitalized years apart are colonized by the same room-sourced microbial strains.</title>
        <authorList>
            <person name="Brooks B."/>
            <person name="Olm M.R."/>
            <person name="Firek B.A."/>
            <person name="Baker R."/>
            <person name="Thomas B.C."/>
            <person name="Morowitz M.J."/>
            <person name="Banfield J.F."/>
        </authorList>
    </citation>
    <scope>NUCLEOTIDE SEQUENCE [LARGE SCALE GENOMIC DNA]</scope>
    <source>
        <strain evidence="2">S2_006_000_R2_64</strain>
    </source>
</reference>
<sequence length="140" mass="16043">MRLWIMSYRLMKKYIALISLLALLISAPVLAQGTKKKEYDEVPPPEWTKTIKAEVVAKYACKLTNAKGETFDIAREGTDIGDGLIATRRRYRCWVTDKKGVRCRYNRAEALSACMPIDREKFEDELEEAVAKKANEPKNK</sequence>
<protein>
    <submittedName>
        <fullName evidence="2">Uncharacterized protein</fullName>
    </submittedName>
</protein>
<proteinExistence type="predicted"/>
<dbReference type="EMBL" id="QFOT01000046">
    <property type="protein sequence ID" value="PZP55889.1"/>
    <property type="molecule type" value="Genomic_DNA"/>
</dbReference>
<feature type="chain" id="PRO_5015994729" evidence="1">
    <location>
        <begin position="32"/>
        <end position="140"/>
    </location>
</feature>
<gene>
    <name evidence="2" type="ORF">DI586_05410</name>
</gene>
<evidence type="ECO:0000313" key="3">
    <source>
        <dbReference type="Proteomes" id="UP000249739"/>
    </source>
</evidence>
<dbReference type="Proteomes" id="UP000249739">
    <property type="component" value="Unassembled WGS sequence"/>
</dbReference>